<reference evidence="2" key="1">
    <citation type="journal article" date="2014" name="Front. Microbiol.">
        <title>High frequency of phylogenetically diverse reductive dehalogenase-homologous genes in deep subseafloor sedimentary metagenomes.</title>
        <authorList>
            <person name="Kawai M."/>
            <person name="Futagami T."/>
            <person name="Toyoda A."/>
            <person name="Takaki Y."/>
            <person name="Nishi S."/>
            <person name="Hori S."/>
            <person name="Arai W."/>
            <person name="Tsubouchi T."/>
            <person name="Morono Y."/>
            <person name="Uchiyama I."/>
            <person name="Ito T."/>
            <person name="Fujiyama A."/>
            <person name="Inagaki F."/>
            <person name="Takami H."/>
        </authorList>
    </citation>
    <scope>NUCLEOTIDE SEQUENCE</scope>
    <source>
        <strain evidence="2">Expedition CK06-06</strain>
    </source>
</reference>
<keyword evidence="1" id="KW-1133">Transmembrane helix</keyword>
<feature type="transmembrane region" description="Helical" evidence="1">
    <location>
        <begin position="12"/>
        <end position="28"/>
    </location>
</feature>
<feature type="non-terminal residue" evidence="2">
    <location>
        <position position="52"/>
    </location>
</feature>
<name>X0Y3N0_9ZZZZ</name>
<protein>
    <submittedName>
        <fullName evidence="2">Uncharacterized protein</fullName>
    </submittedName>
</protein>
<feature type="transmembrane region" description="Helical" evidence="1">
    <location>
        <begin position="34"/>
        <end position="51"/>
    </location>
</feature>
<organism evidence="2">
    <name type="scientific">marine sediment metagenome</name>
    <dbReference type="NCBI Taxonomy" id="412755"/>
    <lineage>
        <taxon>unclassified sequences</taxon>
        <taxon>metagenomes</taxon>
        <taxon>ecological metagenomes</taxon>
    </lineage>
</organism>
<keyword evidence="1" id="KW-0812">Transmembrane</keyword>
<sequence length="52" mass="5875">MKLKYKLKDGAQAAVGAFSAILLFFSLRTEPIHIDVYVGIIITLVWVSLFYN</sequence>
<accession>X0Y3N0</accession>
<gene>
    <name evidence="2" type="ORF">S01H1_78074</name>
</gene>
<evidence type="ECO:0000313" key="2">
    <source>
        <dbReference type="EMBL" id="GAG43308.1"/>
    </source>
</evidence>
<dbReference type="EMBL" id="BARS01052523">
    <property type="protein sequence ID" value="GAG43308.1"/>
    <property type="molecule type" value="Genomic_DNA"/>
</dbReference>
<keyword evidence="1" id="KW-0472">Membrane</keyword>
<comment type="caution">
    <text evidence="2">The sequence shown here is derived from an EMBL/GenBank/DDBJ whole genome shotgun (WGS) entry which is preliminary data.</text>
</comment>
<dbReference type="AlphaFoldDB" id="X0Y3N0"/>
<proteinExistence type="predicted"/>
<evidence type="ECO:0000256" key="1">
    <source>
        <dbReference type="SAM" id="Phobius"/>
    </source>
</evidence>